<reference evidence="9" key="1">
    <citation type="submission" date="2020-05" db="EMBL/GenBank/DDBJ databases">
        <authorList>
            <person name="Chiriac C."/>
            <person name="Salcher M."/>
            <person name="Ghai R."/>
            <person name="Kavagutti S V."/>
        </authorList>
    </citation>
    <scope>NUCLEOTIDE SEQUENCE</scope>
</reference>
<keyword evidence="7" id="KW-0520">NAD</keyword>
<evidence type="ECO:0000256" key="2">
    <source>
        <dbReference type="ARBA" id="ARBA00007145"/>
    </source>
</evidence>
<sequence length="450" mass="48970">MIYNAAAVCSHGAIHGVYHKRHLPNYDVFDEERTFAPGSGEHQIFEVAGIKFAVSICEDIWRADGPVAEQARSGAQVNININGSPFHSGKLMQRQEMLSGRARENNCAIVYVNQVGGQDELVFDGSSMVVDAAGKMLARAPQFATGLTVVELDLASTTNALTTVAPISSRYEEMYGALVLGTRDYVRKNKFTDVVIGLSGGIDSSIVAALAVEALGAEHVHGVAMPSRYSSDGSQTDAYALADALGIDCQTISIEPVFEAYLAMLAPSFAGREADLTEENLQSRCRGQILMALSNKFGWMVLTTGNKSELAVGYFTIYGDSVGGYAVIKDLLKTDVFGLSRYVNERAGREIIPESVLTKPPSAELRPDQRDDQSLPPYDILDPILALYVEQDRTAAEIIELGHPEDIVRRIARLVDLSEYKRRQGAPGVRVSEKAFGKDRRLPITNGYRG</sequence>
<dbReference type="CDD" id="cd07570">
    <property type="entry name" value="GAT_Gln-NAD-synth"/>
    <property type="match status" value="1"/>
</dbReference>
<dbReference type="NCBIfam" id="TIGR00552">
    <property type="entry name" value="nadE"/>
    <property type="match status" value="1"/>
</dbReference>
<keyword evidence="6" id="KW-0067">ATP-binding</keyword>
<dbReference type="NCBIfam" id="NF010588">
    <property type="entry name" value="PRK13981.1"/>
    <property type="match status" value="1"/>
</dbReference>
<dbReference type="InterPro" id="IPR003694">
    <property type="entry name" value="NAD_synthase"/>
</dbReference>
<comment type="similarity">
    <text evidence="2">In the C-terminal section; belongs to the NAD synthetase family.</text>
</comment>
<dbReference type="InterPro" id="IPR022310">
    <property type="entry name" value="NAD/GMP_synthase"/>
</dbReference>
<evidence type="ECO:0000259" key="8">
    <source>
        <dbReference type="PROSITE" id="PS50263"/>
    </source>
</evidence>
<keyword evidence="4" id="KW-0436">Ligase</keyword>
<protein>
    <recommendedName>
        <fullName evidence="3">NAD(+) synthase (glutamine-hydrolyzing)</fullName>
        <ecNumber evidence="3">6.3.5.1</ecNumber>
    </recommendedName>
</protein>
<dbReference type="GO" id="GO:0009435">
    <property type="term" value="P:NAD+ biosynthetic process"/>
    <property type="evidence" value="ECO:0007669"/>
    <property type="project" value="UniProtKB-UniPathway"/>
</dbReference>
<dbReference type="EMBL" id="CAEZUK010000103">
    <property type="protein sequence ID" value="CAB4601113.1"/>
    <property type="molecule type" value="Genomic_DNA"/>
</dbReference>
<dbReference type="InterPro" id="IPR014729">
    <property type="entry name" value="Rossmann-like_a/b/a_fold"/>
</dbReference>
<name>A0A6J6GMV8_9ZZZZ</name>
<keyword evidence="5" id="KW-0547">Nucleotide-binding</keyword>
<evidence type="ECO:0000256" key="6">
    <source>
        <dbReference type="ARBA" id="ARBA00022840"/>
    </source>
</evidence>
<dbReference type="Pfam" id="PF02540">
    <property type="entry name" value="NAD_synthase"/>
    <property type="match status" value="1"/>
</dbReference>
<comment type="pathway">
    <text evidence="1">Cofactor biosynthesis; NAD(+) biosynthesis; NAD(+) from deamido-NAD(+) (L-Gln route): step 1/1.</text>
</comment>
<dbReference type="AlphaFoldDB" id="A0A6J6GMV8"/>
<dbReference type="PROSITE" id="PS50263">
    <property type="entry name" value="CN_HYDROLASE"/>
    <property type="match status" value="1"/>
</dbReference>
<dbReference type="InterPro" id="IPR014445">
    <property type="entry name" value="Gln-dep_NAD_synthase"/>
</dbReference>
<dbReference type="InterPro" id="IPR036526">
    <property type="entry name" value="C-N_Hydrolase_sf"/>
</dbReference>
<dbReference type="UniPathway" id="UPA00253">
    <property type="reaction ID" value="UER00334"/>
</dbReference>
<dbReference type="PIRSF" id="PIRSF006630">
    <property type="entry name" value="NADS_GAT"/>
    <property type="match status" value="1"/>
</dbReference>
<dbReference type="GO" id="GO:0005737">
    <property type="term" value="C:cytoplasm"/>
    <property type="evidence" value="ECO:0007669"/>
    <property type="project" value="InterPro"/>
</dbReference>
<accession>A0A6J6GMV8</accession>
<dbReference type="Gene3D" id="3.40.50.620">
    <property type="entry name" value="HUPs"/>
    <property type="match status" value="1"/>
</dbReference>
<evidence type="ECO:0000256" key="3">
    <source>
        <dbReference type="ARBA" id="ARBA00012743"/>
    </source>
</evidence>
<evidence type="ECO:0000256" key="4">
    <source>
        <dbReference type="ARBA" id="ARBA00022598"/>
    </source>
</evidence>
<dbReference type="InterPro" id="IPR003010">
    <property type="entry name" value="C-N_Hydrolase"/>
</dbReference>
<proteinExistence type="inferred from homology"/>
<dbReference type="Pfam" id="PF00795">
    <property type="entry name" value="CN_hydrolase"/>
    <property type="match status" value="1"/>
</dbReference>
<evidence type="ECO:0000256" key="1">
    <source>
        <dbReference type="ARBA" id="ARBA00005188"/>
    </source>
</evidence>
<dbReference type="FunFam" id="3.40.50.620:FF:000106">
    <property type="entry name" value="Glutamine-dependent NAD(+) synthetase"/>
    <property type="match status" value="1"/>
</dbReference>
<dbReference type="GO" id="GO:0005524">
    <property type="term" value="F:ATP binding"/>
    <property type="evidence" value="ECO:0007669"/>
    <property type="project" value="UniProtKB-KW"/>
</dbReference>
<evidence type="ECO:0000313" key="9">
    <source>
        <dbReference type="EMBL" id="CAB4601113.1"/>
    </source>
</evidence>
<dbReference type="PANTHER" id="PTHR23090">
    <property type="entry name" value="NH 3 /GLUTAMINE-DEPENDENT NAD + SYNTHETASE"/>
    <property type="match status" value="1"/>
</dbReference>
<gene>
    <name evidence="9" type="ORF">UFOPK1820_00736</name>
</gene>
<evidence type="ECO:0000256" key="7">
    <source>
        <dbReference type="ARBA" id="ARBA00023027"/>
    </source>
</evidence>
<feature type="domain" description="CN hydrolase" evidence="8">
    <location>
        <begin position="1"/>
        <end position="154"/>
    </location>
</feature>
<dbReference type="PANTHER" id="PTHR23090:SF9">
    <property type="entry name" value="GLUTAMINE-DEPENDENT NAD(+) SYNTHETASE"/>
    <property type="match status" value="1"/>
</dbReference>
<dbReference type="Gene3D" id="3.60.110.10">
    <property type="entry name" value="Carbon-nitrogen hydrolase"/>
    <property type="match status" value="1"/>
</dbReference>
<dbReference type="SUPFAM" id="SSF56317">
    <property type="entry name" value="Carbon-nitrogen hydrolase"/>
    <property type="match status" value="1"/>
</dbReference>
<dbReference type="GO" id="GO:0004359">
    <property type="term" value="F:glutaminase activity"/>
    <property type="evidence" value="ECO:0007669"/>
    <property type="project" value="InterPro"/>
</dbReference>
<evidence type="ECO:0000256" key="5">
    <source>
        <dbReference type="ARBA" id="ARBA00022741"/>
    </source>
</evidence>
<dbReference type="CDD" id="cd00553">
    <property type="entry name" value="NAD_synthase"/>
    <property type="match status" value="1"/>
</dbReference>
<organism evidence="9">
    <name type="scientific">freshwater metagenome</name>
    <dbReference type="NCBI Taxonomy" id="449393"/>
    <lineage>
        <taxon>unclassified sequences</taxon>
        <taxon>metagenomes</taxon>
        <taxon>ecological metagenomes</taxon>
    </lineage>
</organism>
<dbReference type="EC" id="6.3.5.1" evidence="3"/>
<dbReference type="GO" id="GO:0003952">
    <property type="term" value="F:NAD+ synthase (glutamine-hydrolyzing) activity"/>
    <property type="evidence" value="ECO:0007669"/>
    <property type="project" value="UniProtKB-EC"/>
</dbReference>
<dbReference type="SUPFAM" id="SSF52402">
    <property type="entry name" value="Adenine nucleotide alpha hydrolases-like"/>
    <property type="match status" value="1"/>
</dbReference>